<feature type="transmembrane region" description="Helical" evidence="9">
    <location>
        <begin position="261"/>
        <end position="283"/>
    </location>
</feature>
<protein>
    <submittedName>
        <fullName evidence="10">Branched-chain amino acid ABC transporter permease</fullName>
    </submittedName>
</protein>
<evidence type="ECO:0000256" key="1">
    <source>
        <dbReference type="ARBA" id="ARBA00004651"/>
    </source>
</evidence>
<keyword evidence="3" id="KW-1003">Cell membrane</keyword>
<keyword evidence="11" id="KW-1185">Reference proteome</keyword>
<dbReference type="PANTHER" id="PTHR11795:SF445">
    <property type="entry name" value="AMINO ACID ABC TRANSPORTER PERMEASE PROTEIN"/>
    <property type="match status" value="1"/>
</dbReference>
<feature type="transmembrane region" description="Helical" evidence="9">
    <location>
        <begin position="47"/>
        <end position="75"/>
    </location>
</feature>
<keyword evidence="2" id="KW-0813">Transport</keyword>
<evidence type="ECO:0000256" key="7">
    <source>
        <dbReference type="ARBA" id="ARBA00023136"/>
    </source>
</evidence>
<dbReference type="InterPro" id="IPR001851">
    <property type="entry name" value="ABC_transp_permease"/>
</dbReference>
<comment type="similarity">
    <text evidence="8">Belongs to the binding-protein-dependent transport system permease family. LivHM subfamily.</text>
</comment>
<name>A0ABW1AEH8_9ACTN</name>
<feature type="transmembrane region" description="Helical" evidence="9">
    <location>
        <begin position="148"/>
        <end position="165"/>
    </location>
</feature>
<evidence type="ECO:0000256" key="6">
    <source>
        <dbReference type="ARBA" id="ARBA00022989"/>
    </source>
</evidence>
<feature type="transmembrane region" description="Helical" evidence="9">
    <location>
        <begin position="15"/>
        <end position="35"/>
    </location>
</feature>
<sequence length="296" mass="30384">MIELLNIVLRAVQTGAIYASIAVGLNLTIGATRIFNFAHGEAVMIGAMLGVILWSSAGLPVVLAAAVAVAAAALFGAVTDRVAVRPLGERAHTTAIVSTLAIALLLTSGFTEVIVQGSTGTDTRRFDSFLPWTETYSIGGVFITPDRLFPIVVLGLMLLFVRWFTKSTAPGRSLGALADDREAAAMRGIPVRSLQTMAFAVGAALAAIAGFAAGPVTQASVAMGAALTIKGFVAAAIGGMPRISGAVAGGMALGAVEQFTVGYLDTGLQDPIVLIALVALLYVRPQGILGQSYRVV</sequence>
<gene>
    <name evidence="10" type="ORF">ACFPZN_45650</name>
</gene>
<organism evidence="10 11">
    <name type="scientific">Actinomadura rugatobispora</name>
    <dbReference type="NCBI Taxonomy" id="1994"/>
    <lineage>
        <taxon>Bacteria</taxon>
        <taxon>Bacillati</taxon>
        <taxon>Actinomycetota</taxon>
        <taxon>Actinomycetes</taxon>
        <taxon>Streptosporangiales</taxon>
        <taxon>Thermomonosporaceae</taxon>
        <taxon>Actinomadura</taxon>
    </lineage>
</organism>
<evidence type="ECO:0000256" key="5">
    <source>
        <dbReference type="ARBA" id="ARBA00022970"/>
    </source>
</evidence>
<evidence type="ECO:0000313" key="11">
    <source>
        <dbReference type="Proteomes" id="UP001596074"/>
    </source>
</evidence>
<keyword evidence="7 9" id="KW-0472">Membrane</keyword>
<evidence type="ECO:0000256" key="4">
    <source>
        <dbReference type="ARBA" id="ARBA00022692"/>
    </source>
</evidence>
<comment type="subcellular location">
    <subcellularLocation>
        <location evidence="1">Cell membrane</location>
        <topology evidence="1">Multi-pass membrane protein</topology>
    </subcellularLocation>
</comment>
<evidence type="ECO:0000256" key="8">
    <source>
        <dbReference type="ARBA" id="ARBA00037998"/>
    </source>
</evidence>
<reference evidence="11" key="1">
    <citation type="journal article" date="2019" name="Int. J. Syst. Evol. Microbiol.">
        <title>The Global Catalogue of Microorganisms (GCM) 10K type strain sequencing project: providing services to taxonomists for standard genome sequencing and annotation.</title>
        <authorList>
            <consortium name="The Broad Institute Genomics Platform"/>
            <consortium name="The Broad Institute Genome Sequencing Center for Infectious Disease"/>
            <person name="Wu L."/>
            <person name="Ma J."/>
        </authorList>
    </citation>
    <scope>NUCLEOTIDE SEQUENCE [LARGE SCALE GENOMIC DNA]</scope>
    <source>
        <strain evidence="11">KCTC 42087</strain>
    </source>
</reference>
<feature type="transmembrane region" description="Helical" evidence="9">
    <location>
        <begin position="221"/>
        <end position="241"/>
    </location>
</feature>
<evidence type="ECO:0000313" key="10">
    <source>
        <dbReference type="EMBL" id="MFC5752945.1"/>
    </source>
</evidence>
<dbReference type="Proteomes" id="UP001596074">
    <property type="component" value="Unassembled WGS sequence"/>
</dbReference>
<proteinExistence type="inferred from homology"/>
<dbReference type="InterPro" id="IPR052157">
    <property type="entry name" value="BCAA_transport_permease"/>
</dbReference>
<evidence type="ECO:0000256" key="9">
    <source>
        <dbReference type="SAM" id="Phobius"/>
    </source>
</evidence>
<keyword evidence="5" id="KW-0029">Amino-acid transport</keyword>
<evidence type="ECO:0000256" key="3">
    <source>
        <dbReference type="ARBA" id="ARBA00022475"/>
    </source>
</evidence>
<dbReference type="Pfam" id="PF02653">
    <property type="entry name" value="BPD_transp_2"/>
    <property type="match status" value="1"/>
</dbReference>
<dbReference type="CDD" id="cd06582">
    <property type="entry name" value="TM_PBP1_LivH_like"/>
    <property type="match status" value="1"/>
</dbReference>
<keyword evidence="6 9" id="KW-1133">Transmembrane helix</keyword>
<dbReference type="PANTHER" id="PTHR11795">
    <property type="entry name" value="BRANCHED-CHAIN AMINO ACID TRANSPORT SYSTEM PERMEASE PROTEIN LIVH"/>
    <property type="match status" value="1"/>
</dbReference>
<feature type="transmembrane region" description="Helical" evidence="9">
    <location>
        <begin position="95"/>
        <end position="115"/>
    </location>
</feature>
<evidence type="ECO:0000256" key="2">
    <source>
        <dbReference type="ARBA" id="ARBA00022448"/>
    </source>
</evidence>
<feature type="transmembrane region" description="Helical" evidence="9">
    <location>
        <begin position="196"/>
        <end position="214"/>
    </location>
</feature>
<dbReference type="EMBL" id="JBHSON010000099">
    <property type="protein sequence ID" value="MFC5752945.1"/>
    <property type="molecule type" value="Genomic_DNA"/>
</dbReference>
<comment type="caution">
    <text evidence="10">The sequence shown here is derived from an EMBL/GenBank/DDBJ whole genome shotgun (WGS) entry which is preliminary data.</text>
</comment>
<dbReference type="RefSeq" id="WP_378289452.1">
    <property type="nucleotide sequence ID" value="NZ_JBHSON010000099.1"/>
</dbReference>
<keyword evidence="4 9" id="KW-0812">Transmembrane</keyword>
<accession>A0ABW1AEH8</accession>